<dbReference type="Proteomes" id="UP001224775">
    <property type="component" value="Unassembled WGS sequence"/>
</dbReference>
<name>A0AAD8XXN9_9STRA</name>
<dbReference type="GO" id="GO:0019005">
    <property type="term" value="C:SCF ubiquitin ligase complex"/>
    <property type="evidence" value="ECO:0007669"/>
    <property type="project" value="TreeGrafter"/>
</dbReference>
<dbReference type="AlphaFoldDB" id="A0AAD8XXN9"/>
<dbReference type="Pfam" id="PF13516">
    <property type="entry name" value="LRR_6"/>
    <property type="match status" value="1"/>
</dbReference>
<protein>
    <submittedName>
        <fullName evidence="2">Leucine-rich repeat protein</fullName>
    </submittedName>
</protein>
<dbReference type="PANTHER" id="PTHR13318:SF95">
    <property type="entry name" value="F-BOX PROTEIN YLR352W"/>
    <property type="match status" value="1"/>
</dbReference>
<dbReference type="InterPro" id="IPR032675">
    <property type="entry name" value="LRR_dom_sf"/>
</dbReference>
<dbReference type="PANTHER" id="PTHR13318">
    <property type="entry name" value="PARTNER OF PAIRED, ISOFORM B-RELATED"/>
    <property type="match status" value="1"/>
</dbReference>
<evidence type="ECO:0000313" key="2">
    <source>
        <dbReference type="EMBL" id="KAK1735529.1"/>
    </source>
</evidence>
<reference evidence="2" key="1">
    <citation type="submission" date="2023-06" db="EMBL/GenBank/DDBJ databases">
        <title>Survivors Of The Sea: Transcriptome response of Skeletonema marinoi to long-term dormancy.</title>
        <authorList>
            <person name="Pinder M.I.M."/>
            <person name="Kourtchenko O."/>
            <person name="Robertson E.K."/>
            <person name="Larsson T."/>
            <person name="Maumus F."/>
            <person name="Osuna-Cruz C.M."/>
            <person name="Vancaester E."/>
            <person name="Stenow R."/>
            <person name="Vandepoele K."/>
            <person name="Ploug H."/>
            <person name="Bruchert V."/>
            <person name="Godhe A."/>
            <person name="Topel M."/>
        </authorList>
    </citation>
    <scope>NUCLEOTIDE SEQUENCE</scope>
    <source>
        <strain evidence="2">R05AC</strain>
    </source>
</reference>
<dbReference type="Gene3D" id="3.80.10.10">
    <property type="entry name" value="Ribonuclease Inhibitor"/>
    <property type="match status" value="2"/>
</dbReference>
<dbReference type="InterPro" id="IPR006553">
    <property type="entry name" value="Leu-rich_rpt_Cys-con_subtyp"/>
</dbReference>
<gene>
    <name evidence="2" type="ORF">QTG54_013692</name>
</gene>
<comment type="caution">
    <text evidence="2">The sequence shown here is derived from an EMBL/GenBank/DDBJ whole genome shotgun (WGS) entry which is preliminary data.</text>
</comment>
<organism evidence="2 3">
    <name type="scientific">Skeletonema marinoi</name>
    <dbReference type="NCBI Taxonomy" id="267567"/>
    <lineage>
        <taxon>Eukaryota</taxon>
        <taxon>Sar</taxon>
        <taxon>Stramenopiles</taxon>
        <taxon>Ochrophyta</taxon>
        <taxon>Bacillariophyta</taxon>
        <taxon>Coscinodiscophyceae</taxon>
        <taxon>Thalassiosirophycidae</taxon>
        <taxon>Thalassiosirales</taxon>
        <taxon>Skeletonemataceae</taxon>
        <taxon>Skeletonema</taxon>
        <taxon>Skeletonema marinoi-dohrnii complex</taxon>
    </lineage>
</organism>
<dbReference type="InterPro" id="IPR001611">
    <property type="entry name" value="Leu-rich_rpt"/>
</dbReference>
<evidence type="ECO:0000313" key="3">
    <source>
        <dbReference type="Proteomes" id="UP001224775"/>
    </source>
</evidence>
<sequence>MEEPNLLRQKRKGRNQNTPANGASTSFHVTSLQHITDEASTRLSKRLRHKMAAKTEEPTNNFRPMDILSNDTLANILFDGFIDQTPRQLASISCVCKRFKLVAETSLTSLDLRKVELPLLSQIINRYTNLCRLDFSNIREFGDRHMQLLLPVREKLQSLKLRGTKVTDRSIESFFGLTARERSIPIEILDLSGTMISQKAAVTIAICCPDLESLKLSNCQGITDAFMECVSTHLTKLQALDVSMCPITAKGCTSLFCAPSLREVDISACPELNAHAIRALVTGQIGCDDKDAPDSVDVLDENETELLRRKGNVSQLISISAQYMKEIDANLLDVMTSYAPHLRRLDLRHYQEIDNTDLSSFKMSLRKMQQNGVQVAFSRSNIGTTLL</sequence>
<dbReference type="EMBL" id="JATAAI010000033">
    <property type="protein sequence ID" value="KAK1735529.1"/>
    <property type="molecule type" value="Genomic_DNA"/>
</dbReference>
<dbReference type="GO" id="GO:0031146">
    <property type="term" value="P:SCF-dependent proteasomal ubiquitin-dependent protein catabolic process"/>
    <property type="evidence" value="ECO:0007669"/>
    <property type="project" value="TreeGrafter"/>
</dbReference>
<dbReference type="SUPFAM" id="SSF52047">
    <property type="entry name" value="RNI-like"/>
    <property type="match status" value="1"/>
</dbReference>
<feature type="region of interest" description="Disordered" evidence="1">
    <location>
        <begin position="1"/>
        <end position="27"/>
    </location>
</feature>
<evidence type="ECO:0000256" key="1">
    <source>
        <dbReference type="SAM" id="MobiDB-lite"/>
    </source>
</evidence>
<proteinExistence type="predicted"/>
<keyword evidence="3" id="KW-1185">Reference proteome</keyword>
<feature type="compositionally biased region" description="Polar residues" evidence="1">
    <location>
        <begin position="15"/>
        <end position="27"/>
    </location>
</feature>
<dbReference type="SMART" id="SM00367">
    <property type="entry name" value="LRR_CC"/>
    <property type="match status" value="3"/>
</dbReference>
<accession>A0AAD8XXN9</accession>